<gene>
    <name evidence="4" type="ORF">C1S78_26405</name>
</gene>
<evidence type="ECO:0000256" key="1">
    <source>
        <dbReference type="SAM" id="MobiDB-lite"/>
    </source>
</evidence>
<keyword evidence="2" id="KW-1133">Transmembrane helix</keyword>
<dbReference type="Pfam" id="PF01145">
    <property type="entry name" value="Band_7"/>
    <property type="match status" value="1"/>
</dbReference>
<organism evidence="4">
    <name type="scientific">Mycolicibacterium mucogenicum DSM 44124</name>
    <dbReference type="NCBI Taxonomy" id="1226753"/>
    <lineage>
        <taxon>Bacteria</taxon>
        <taxon>Bacillati</taxon>
        <taxon>Actinomycetota</taxon>
        <taxon>Actinomycetes</taxon>
        <taxon>Mycobacteriales</taxon>
        <taxon>Mycobacteriaceae</taxon>
        <taxon>Mycolicibacterium</taxon>
    </lineage>
</organism>
<dbReference type="InterPro" id="IPR001107">
    <property type="entry name" value="Band_7"/>
</dbReference>
<proteinExistence type="predicted"/>
<dbReference type="AlphaFoldDB" id="A0A8H2PHR1"/>
<comment type="caution">
    <text evidence="4">The sequence shown here is derived from an EMBL/GenBank/DDBJ whole genome shotgun (WGS) entry which is preliminary data.</text>
</comment>
<protein>
    <submittedName>
        <fullName evidence="4">SPFH domain-containing protein</fullName>
    </submittedName>
</protein>
<keyword evidence="2" id="KW-0472">Membrane</keyword>
<evidence type="ECO:0000256" key="2">
    <source>
        <dbReference type="SAM" id="Phobius"/>
    </source>
</evidence>
<dbReference type="PANTHER" id="PTHR42911">
    <property type="entry name" value="MODULATOR OF FTSH PROTEASE HFLC"/>
    <property type="match status" value="1"/>
</dbReference>
<name>A0A8H2PHR1_MYCMU</name>
<feature type="domain" description="Band 7" evidence="3">
    <location>
        <begin position="149"/>
        <end position="345"/>
    </location>
</feature>
<feature type="compositionally biased region" description="Basic and acidic residues" evidence="1">
    <location>
        <begin position="14"/>
        <end position="28"/>
    </location>
</feature>
<evidence type="ECO:0000313" key="4">
    <source>
        <dbReference type="EMBL" id="TLH55440.1"/>
    </source>
</evidence>
<dbReference type="PANTHER" id="PTHR42911:SF2">
    <property type="entry name" value="PROHIBITIN FAMILY PROTEIN"/>
    <property type="match status" value="1"/>
</dbReference>
<sequence length="402" mass="44019">MTPTTASPPRCKAGHRDHGDHCRAERPLPGHTTPMRRLRRQTSGRYAALLRLPRQLENQPTAAIPTIRHSDHLDRQTGAHTPMPVTFILSLICLLIGAVALAVWAAIPYTEPGQYRDEAKRFNNPYAFLTSVGGAVLALVFVICASANIIGPRQVGIVTSFNRPTGETLSNGLHFMAPWKNVVEMDAAIQNDVYNGDRRIQVRLGNNSTALADVNIRWNIKSDKADELYRQYKTFDNVRSNLIERNLRTALNEAFVRFDPLAGDPVAPIGPDGKPTGPAPARVDLNSVTTESLRLMREKSGDQVEIIDLSIPVIDYDDNTEKRINAINAARAETTQAEQDAKTAEQRRIAAEALARQPVPDLKIAIAACLNKMAQAGVNLNCFPIGDGVLPTLSIPSPVPGR</sequence>
<evidence type="ECO:0000259" key="3">
    <source>
        <dbReference type="Pfam" id="PF01145"/>
    </source>
</evidence>
<feature type="region of interest" description="Disordered" evidence="1">
    <location>
        <begin position="1"/>
        <end position="40"/>
    </location>
</feature>
<feature type="transmembrane region" description="Helical" evidence="2">
    <location>
        <begin position="127"/>
        <end position="150"/>
    </location>
</feature>
<accession>A0A8H2PHR1</accession>
<keyword evidence="2" id="KW-0812">Transmembrane</keyword>
<feature type="transmembrane region" description="Helical" evidence="2">
    <location>
        <begin position="85"/>
        <end position="107"/>
    </location>
</feature>
<dbReference type="EMBL" id="POTL01000001">
    <property type="protein sequence ID" value="TLH55440.1"/>
    <property type="molecule type" value="Genomic_DNA"/>
</dbReference>
<reference evidence="4" key="1">
    <citation type="submission" date="2018-01" db="EMBL/GenBank/DDBJ databases">
        <title>Comparative genomics of Mycobacterium mucogenicum and Mycobacterium neoaurum clade members emphasizing tRNA and non-coding RNA.</title>
        <authorList>
            <person name="Behra P.R.K."/>
            <person name="Pettersson B.M.F."/>
            <person name="Das S."/>
            <person name="Dasgupta S."/>
            <person name="Kirsebom L.A."/>
        </authorList>
    </citation>
    <scope>NUCLEOTIDE SEQUENCE</scope>
    <source>
        <strain evidence="4">DSM 44124</strain>
    </source>
</reference>